<proteinExistence type="predicted"/>
<evidence type="ECO:0000259" key="2">
    <source>
        <dbReference type="Pfam" id="PF13360"/>
    </source>
</evidence>
<sequence length="438" mass="47296">MMRRLACLVAATVILSGCANWLGEKEAPPLPGKRISVLSREKAVEPEIKGEPVEIRLPPPEPNDDWPQSGGYANHAMHHMEVGDRLDRVWRSAIGTGSTKRAKLLAQPIIADGRVFTLDADTEVRAFDVRTGKKLWAVDITPKGEGDTFSGGGIAYEDGQLFISTGFAQVVSLDAASGQVRWRQTLSGPMRGAPTVRGGRVVVITVDNQTHCLAAEDGGVLWTHQGIAEVASVLGGNSAAIDGNTVVVPYSSGELFALRLENGSVLWQEQLAAVRRTESVGSLIAIRGRPVIDRNRVYAIGHADMMVGLDLRTGRRLWEREIGGIQSPWVAGDFLFVVTNNNEVVALDAKTGQLLWVTQVQMWKDIEDREGRIIWAGPVLASDRLIIASSHGKLLSLSPYTGQVLGSLSISDGVTISPAVALQTLFFLTDDADLVAYH</sequence>
<keyword evidence="1" id="KW-0732">Signal</keyword>
<dbReference type="Gene3D" id="2.130.10.10">
    <property type="entry name" value="YVTN repeat-like/Quinoprotein amine dehydrogenase"/>
    <property type="match status" value="1"/>
</dbReference>
<dbReference type="AlphaFoldDB" id="A0A178MP41"/>
<dbReference type="Pfam" id="PF13360">
    <property type="entry name" value="PQQ_2"/>
    <property type="match status" value="1"/>
</dbReference>
<dbReference type="OrthoDB" id="5290752at2"/>
<dbReference type="SUPFAM" id="SSF50998">
    <property type="entry name" value="Quinoprotein alcohol dehydrogenase-like"/>
    <property type="match status" value="1"/>
</dbReference>
<dbReference type="InterPro" id="IPR011047">
    <property type="entry name" value="Quinoprotein_ADH-like_sf"/>
</dbReference>
<dbReference type="PANTHER" id="PTHR34512">
    <property type="entry name" value="CELL SURFACE PROTEIN"/>
    <property type="match status" value="1"/>
</dbReference>
<dbReference type="PANTHER" id="PTHR34512:SF30">
    <property type="entry name" value="OUTER MEMBRANE PROTEIN ASSEMBLY FACTOR BAMB"/>
    <property type="match status" value="1"/>
</dbReference>
<dbReference type="SMART" id="SM00564">
    <property type="entry name" value="PQQ"/>
    <property type="match status" value="6"/>
</dbReference>
<name>A0A178MP41_9PROT</name>
<evidence type="ECO:0000313" key="4">
    <source>
        <dbReference type="Proteomes" id="UP000078543"/>
    </source>
</evidence>
<dbReference type="RefSeq" id="WP_068501048.1">
    <property type="nucleotide sequence ID" value="NZ_LWQU01000142.1"/>
</dbReference>
<protein>
    <submittedName>
        <fullName evidence="3">Pyrrolo-quinoline quinone</fullName>
    </submittedName>
</protein>
<evidence type="ECO:0000256" key="1">
    <source>
        <dbReference type="SAM" id="SignalP"/>
    </source>
</evidence>
<dbReference type="InterPro" id="IPR015943">
    <property type="entry name" value="WD40/YVTN_repeat-like_dom_sf"/>
</dbReference>
<comment type="caution">
    <text evidence="3">The sequence shown here is derived from an EMBL/GenBank/DDBJ whole genome shotgun (WGS) entry which is preliminary data.</text>
</comment>
<dbReference type="EMBL" id="LWQU01000142">
    <property type="protein sequence ID" value="OAN49898.1"/>
    <property type="molecule type" value="Genomic_DNA"/>
</dbReference>
<evidence type="ECO:0000313" key="3">
    <source>
        <dbReference type="EMBL" id="OAN49898.1"/>
    </source>
</evidence>
<feature type="signal peptide" evidence="1">
    <location>
        <begin position="1"/>
        <end position="21"/>
    </location>
</feature>
<accession>A0A178MP41</accession>
<dbReference type="InterPro" id="IPR018391">
    <property type="entry name" value="PQQ_b-propeller_rpt"/>
</dbReference>
<dbReference type="Proteomes" id="UP000078543">
    <property type="component" value="Unassembled WGS sequence"/>
</dbReference>
<reference evidence="3 4" key="1">
    <citation type="submission" date="2016-04" db="EMBL/GenBank/DDBJ databases">
        <title>Draft genome sequence of freshwater magnetotactic bacteria Magnetospirillum marisnigri SP-1 and Magnetospirillum moscoviense BB-1.</title>
        <authorList>
            <person name="Koziaeva V."/>
            <person name="Dziuba M.V."/>
            <person name="Ivanov T.M."/>
            <person name="Kuznetsov B."/>
            <person name="Grouzdev D.S."/>
        </authorList>
    </citation>
    <scope>NUCLEOTIDE SEQUENCE [LARGE SCALE GENOMIC DNA]</scope>
    <source>
        <strain evidence="3 4">BB-1</strain>
    </source>
</reference>
<gene>
    <name evidence="3" type="ORF">A6A05_12800</name>
</gene>
<organism evidence="3 4">
    <name type="scientific">Magnetospirillum moscoviense</name>
    <dbReference type="NCBI Taxonomy" id="1437059"/>
    <lineage>
        <taxon>Bacteria</taxon>
        <taxon>Pseudomonadati</taxon>
        <taxon>Pseudomonadota</taxon>
        <taxon>Alphaproteobacteria</taxon>
        <taxon>Rhodospirillales</taxon>
        <taxon>Rhodospirillaceae</taxon>
        <taxon>Magnetospirillum</taxon>
    </lineage>
</organism>
<keyword evidence="4" id="KW-1185">Reference proteome</keyword>
<feature type="chain" id="PRO_5008092106" evidence="1">
    <location>
        <begin position="22"/>
        <end position="438"/>
    </location>
</feature>
<dbReference type="STRING" id="1437059.A6A05_12800"/>
<dbReference type="InterPro" id="IPR002372">
    <property type="entry name" value="PQQ_rpt_dom"/>
</dbReference>
<dbReference type="PROSITE" id="PS51257">
    <property type="entry name" value="PROKAR_LIPOPROTEIN"/>
    <property type="match status" value="1"/>
</dbReference>
<feature type="domain" description="Pyrrolo-quinoline quinone repeat" evidence="2">
    <location>
        <begin position="121"/>
        <end position="357"/>
    </location>
</feature>